<sequence length="158" mass="17608">MVPKSILLPRNGWVPNNPVLPVKLYIEVEPRERTDLAETFEARFHKHGWEPEWRDQIYDYDHYHSTAHEVLGMASGHAILALGGSKAFEIKVRAGDALLLPAGTGHRAIEQSRDFLAVGAYPAGQNWDICCVAPSQTMLDRINSLALPKYDPVTGSTF</sequence>
<reference evidence="1 3" key="1">
    <citation type="submission" date="2016-02" db="EMBL/GenBank/DDBJ databases">
        <authorList>
            <person name="Wen L."/>
            <person name="He K."/>
            <person name="Yang H."/>
        </authorList>
    </citation>
    <scope>NUCLEOTIDE SEQUENCE [LARGE SCALE GENOMIC DNA]</scope>
    <source>
        <strain evidence="1 3">CD09_2</strain>
    </source>
</reference>
<proteinExistence type="predicted"/>
<protein>
    <submittedName>
        <fullName evidence="1">Cupin</fullName>
    </submittedName>
</protein>
<name>A0A177JJ60_SPHYA</name>
<dbReference type="RefSeq" id="WP_063976879.1">
    <property type="nucleotide sequence ID" value="NZ_DAMCWT010000034.1"/>
</dbReference>
<dbReference type="InterPro" id="IPR014500">
    <property type="entry name" value="UCP019307_cupin"/>
</dbReference>
<dbReference type="InterPro" id="IPR011051">
    <property type="entry name" value="RmlC_Cupin_sf"/>
</dbReference>
<comment type="caution">
    <text evidence="1">The sequence shown here is derived from an EMBL/GenBank/DDBJ whole genome shotgun (WGS) entry which is preliminary data.</text>
</comment>
<dbReference type="OrthoDB" id="9791759at2"/>
<organism evidence="1 3">
    <name type="scientific">Sphingobium yanoikuyae</name>
    <name type="common">Sphingomonas yanoikuyae</name>
    <dbReference type="NCBI Taxonomy" id="13690"/>
    <lineage>
        <taxon>Bacteria</taxon>
        <taxon>Pseudomonadati</taxon>
        <taxon>Pseudomonadota</taxon>
        <taxon>Alphaproteobacteria</taxon>
        <taxon>Sphingomonadales</taxon>
        <taxon>Sphingomonadaceae</taxon>
        <taxon>Sphingobium</taxon>
    </lineage>
</organism>
<accession>A0A177JJ60</accession>
<dbReference type="Gene3D" id="2.60.120.10">
    <property type="entry name" value="Jelly Rolls"/>
    <property type="match status" value="1"/>
</dbReference>
<dbReference type="Proteomes" id="UP000287401">
    <property type="component" value="Unassembled WGS sequence"/>
</dbReference>
<dbReference type="AlphaFoldDB" id="A0A177JJ60"/>
<dbReference type="PIRSF" id="PIRSF019307">
    <property type="entry name" value="UCP019307"/>
    <property type="match status" value="1"/>
</dbReference>
<evidence type="ECO:0000313" key="3">
    <source>
        <dbReference type="Proteomes" id="UP000077262"/>
    </source>
</evidence>
<dbReference type="EMBL" id="LSTR01000058">
    <property type="protein sequence ID" value="OAH41250.1"/>
    <property type="molecule type" value="Genomic_DNA"/>
</dbReference>
<reference evidence="2 4" key="2">
    <citation type="submission" date="2018-07" db="EMBL/GenBank/DDBJ databases">
        <title>Genomic and Epidemiologic Investigation of an Indolent Hospital Outbreak.</title>
        <authorList>
            <person name="Johnson R.C."/>
            <person name="Deming C."/>
            <person name="Conlan S."/>
            <person name="Zellmer C.J."/>
            <person name="Michelin A.V."/>
            <person name="Lee-Lin S."/>
            <person name="Thomas P.J."/>
            <person name="Park M."/>
            <person name="Weingarten R.A."/>
            <person name="Less J."/>
            <person name="Dekker J.P."/>
            <person name="Frank K.M."/>
            <person name="Musser K.A."/>
            <person name="Mcquiston J.R."/>
            <person name="Henderson D.K."/>
            <person name="Lau A.F."/>
            <person name="Palmore T.N."/>
            <person name="Segre J.A."/>
        </authorList>
    </citation>
    <scope>NUCLEOTIDE SEQUENCE [LARGE SCALE GENOMIC DNA]</scope>
    <source>
        <strain evidence="2 4">SK-NIH.Env6_1116</strain>
    </source>
</reference>
<dbReference type="PANTHER" id="PTHR36448">
    <property type="entry name" value="BLR7373 PROTEIN"/>
    <property type="match status" value="1"/>
</dbReference>
<evidence type="ECO:0000313" key="4">
    <source>
        <dbReference type="Proteomes" id="UP000287401"/>
    </source>
</evidence>
<evidence type="ECO:0000313" key="1">
    <source>
        <dbReference type="EMBL" id="OAH41250.1"/>
    </source>
</evidence>
<dbReference type="SUPFAM" id="SSF51182">
    <property type="entry name" value="RmlC-like cupins"/>
    <property type="match status" value="1"/>
</dbReference>
<dbReference type="InterPro" id="IPR047121">
    <property type="entry name" value="YjiB-like"/>
</dbReference>
<dbReference type="CDD" id="cd02219">
    <property type="entry name" value="cupin_YjlB-like"/>
    <property type="match status" value="1"/>
</dbReference>
<dbReference type="Proteomes" id="UP000077262">
    <property type="component" value="Unassembled WGS sequence"/>
</dbReference>
<dbReference type="EMBL" id="QRAL01000009">
    <property type="protein sequence ID" value="RSU57304.1"/>
    <property type="molecule type" value="Genomic_DNA"/>
</dbReference>
<dbReference type="PANTHER" id="PTHR36448:SF2">
    <property type="entry name" value="CUPIN TYPE-1 DOMAIN-CONTAINING PROTEIN"/>
    <property type="match status" value="1"/>
</dbReference>
<evidence type="ECO:0000313" key="2">
    <source>
        <dbReference type="EMBL" id="RSU57304.1"/>
    </source>
</evidence>
<gene>
    <name evidence="1" type="ORF">AX777_23885</name>
    <name evidence="2" type="ORF">DAH51_10925</name>
</gene>
<dbReference type="InterPro" id="IPR014710">
    <property type="entry name" value="RmlC-like_jellyroll"/>
</dbReference>